<dbReference type="SMART" id="SM00091">
    <property type="entry name" value="PAS"/>
    <property type="match status" value="1"/>
</dbReference>
<evidence type="ECO:0000259" key="12">
    <source>
        <dbReference type="PROSITE" id="PS50113"/>
    </source>
</evidence>
<dbReference type="PROSITE" id="PS50112">
    <property type="entry name" value="PAS"/>
    <property type="match status" value="1"/>
</dbReference>
<evidence type="ECO:0000256" key="4">
    <source>
        <dbReference type="ARBA" id="ARBA00022553"/>
    </source>
</evidence>
<dbReference type="PROSITE" id="PS50109">
    <property type="entry name" value="HIS_KIN"/>
    <property type="match status" value="1"/>
</dbReference>
<dbReference type="PANTHER" id="PTHR43711">
    <property type="entry name" value="TWO-COMPONENT HISTIDINE KINASE"/>
    <property type="match status" value="1"/>
</dbReference>
<dbReference type="Gene3D" id="3.30.450.20">
    <property type="entry name" value="PAS domain"/>
    <property type="match status" value="2"/>
</dbReference>
<dbReference type="Gene3D" id="6.10.340.10">
    <property type="match status" value="1"/>
</dbReference>
<keyword evidence="9" id="KW-0812">Transmembrane</keyword>
<evidence type="ECO:0000256" key="3">
    <source>
        <dbReference type="ARBA" id="ARBA00012438"/>
    </source>
</evidence>
<organism evidence="14 15">
    <name type="scientific">Gloeocapsopsis crepidinum LEGE 06123</name>
    <dbReference type="NCBI Taxonomy" id="588587"/>
    <lineage>
        <taxon>Bacteria</taxon>
        <taxon>Bacillati</taxon>
        <taxon>Cyanobacteriota</taxon>
        <taxon>Cyanophyceae</taxon>
        <taxon>Oscillatoriophycideae</taxon>
        <taxon>Chroococcales</taxon>
        <taxon>Chroococcaceae</taxon>
        <taxon>Gloeocapsopsis</taxon>
    </lineage>
</organism>
<dbReference type="CDD" id="cd00082">
    <property type="entry name" value="HisKA"/>
    <property type="match status" value="1"/>
</dbReference>
<dbReference type="CDD" id="cd00075">
    <property type="entry name" value="HATPase"/>
    <property type="match status" value="1"/>
</dbReference>
<dbReference type="InterPro" id="IPR036890">
    <property type="entry name" value="HATPase_C_sf"/>
</dbReference>
<dbReference type="SUPFAM" id="SSF55874">
    <property type="entry name" value="ATPase domain of HSP90 chaperone/DNA topoisomerase II/histidine kinase"/>
    <property type="match status" value="1"/>
</dbReference>
<dbReference type="InterPro" id="IPR035965">
    <property type="entry name" value="PAS-like_dom_sf"/>
</dbReference>
<keyword evidence="9" id="KW-1133">Transmembrane helix</keyword>
<dbReference type="CDD" id="cd00130">
    <property type="entry name" value="PAS"/>
    <property type="match status" value="1"/>
</dbReference>
<dbReference type="InterPro" id="IPR000700">
    <property type="entry name" value="PAS-assoc_C"/>
</dbReference>
<gene>
    <name evidence="14" type="ORF">IQ230_07465</name>
</gene>
<dbReference type="PROSITE" id="PS50113">
    <property type="entry name" value="PAC"/>
    <property type="match status" value="1"/>
</dbReference>
<dbReference type="InterPro" id="IPR003660">
    <property type="entry name" value="HAMP_dom"/>
</dbReference>
<evidence type="ECO:0000256" key="5">
    <source>
        <dbReference type="ARBA" id="ARBA00022679"/>
    </source>
</evidence>
<dbReference type="PROSITE" id="PS50885">
    <property type="entry name" value="HAMP"/>
    <property type="match status" value="1"/>
</dbReference>
<proteinExistence type="predicted"/>
<keyword evidence="15" id="KW-1185">Reference proteome</keyword>
<protein>
    <recommendedName>
        <fullName evidence="3">histidine kinase</fullName>
        <ecNumber evidence="3">2.7.13.3</ecNumber>
    </recommendedName>
</protein>
<dbReference type="InterPro" id="IPR001610">
    <property type="entry name" value="PAC"/>
</dbReference>
<dbReference type="InterPro" id="IPR004358">
    <property type="entry name" value="Sig_transdc_His_kin-like_C"/>
</dbReference>
<dbReference type="Pfam" id="PF00672">
    <property type="entry name" value="HAMP"/>
    <property type="match status" value="1"/>
</dbReference>
<dbReference type="PRINTS" id="PR00344">
    <property type="entry name" value="BCTRLSENSOR"/>
</dbReference>
<dbReference type="InterPro" id="IPR013655">
    <property type="entry name" value="PAS_fold_3"/>
</dbReference>
<comment type="catalytic activity">
    <reaction evidence="1">
        <text>ATP + protein L-histidine = ADP + protein N-phospho-L-histidine.</text>
        <dbReference type="EC" id="2.7.13.3"/>
    </reaction>
</comment>
<evidence type="ECO:0000313" key="15">
    <source>
        <dbReference type="Proteomes" id="UP000651156"/>
    </source>
</evidence>
<dbReference type="SMART" id="SM00086">
    <property type="entry name" value="PAC"/>
    <property type="match status" value="1"/>
</dbReference>
<evidence type="ECO:0000313" key="14">
    <source>
        <dbReference type="EMBL" id="MBE9190201.1"/>
    </source>
</evidence>
<keyword evidence="7" id="KW-0902">Two-component regulatory system</keyword>
<feature type="coiled-coil region" evidence="8">
    <location>
        <begin position="528"/>
        <end position="555"/>
    </location>
</feature>
<feature type="domain" description="HAMP" evidence="13">
    <location>
        <begin position="339"/>
        <end position="392"/>
    </location>
</feature>
<evidence type="ECO:0000259" key="13">
    <source>
        <dbReference type="PROSITE" id="PS50885"/>
    </source>
</evidence>
<keyword evidence="5" id="KW-0808">Transferase</keyword>
<dbReference type="SUPFAM" id="SSF55785">
    <property type="entry name" value="PYP-like sensor domain (PAS domain)"/>
    <property type="match status" value="1"/>
</dbReference>
<dbReference type="Gene3D" id="1.10.287.130">
    <property type="match status" value="1"/>
</dbReference>
<dbReference type="InterPro" id="IPR000014">
    <property type="entry name" value="PAS"/>
</dbReference>
<keyword evidence="6" id="KW-0418">Kinase</keyword>
<dbReference type="InterPro" id="IPR003594">
    <property type="entry name" value="HATPase_dom"/>
</dbReference>
<feature type="coiled-coil region" evidence="8">
    <location>
        <begin position="394"/>
        <end position="428"/>
    </location>
</feature>
<dbReference type="Pfam" id="PF00512">
    <property type="entry name" value="HisKA"/>
    <property type="match status" value="1"/>
</dbReference>
<evidence type="ECO:0000256" key="6">
    <source>
        <dbReference type="ARBA" id="ARBA00022777"/>
    </source>
</evidence>
<dbReference type="SUPFAM" id="SSF158472">
    <property type="entry name" value="HAMP domain-like"/>
    <property type="match status" value="1"/>
</dbReference>
<feature type="transmembrane region" description="Helical" evidence="9">
    <location>
        <begin position="319"/>
        <end position="338"/>
    </location>
</feature>
<evidence type="ECO:0000259" key="10">
    <source>
        <dbReference type="PROSITE" id="PS50109"/>
    </source>
</evidence>
<evidence type="ECO:0000259" key="11">
    <source>
        <dbReference type="PROSITE" id="PS50112"/>
    </source>
</evidence>
<dbReference type="SUPFAM" id="SSF47384">
    <property type="entry name" value="Homodimeric domain of signal transducing histidine kinase"/>
    <property type="match status" value="1"/>
</dbReference>
<keyword evidence="9" id="KW-0472">Membrane</keyword>
<evidence type="ECO:0000256" key="1">
    <source>
        <dbReference type="ARBA" id="ARBA00000085"/>
    </source>
</evidence>
<dbReference type="InterPro" id="IPR003661">
    <property type="entry name" value="HisK_dim/P_dom"/>
</dbReference>
<evidence type="ECO:0000256" key="8">
    <source>
        <dbReference type="SAM" id="Coils"/>
    </source>
</evidence>
<dbReference type="InterPro" id="IPR036097">
    <property type="entry name" value="HisK_dim/P_sf"/>
</dbReference>
<reference evidence="14 15" key="1">
    <citation type="submission" date="2020-10" db="EMBL/GenBank/DDBJ databases">
        <authorList>
            <person name="Castelo-Branco R."/>
            <person name="Eusebio N."/>
            <person name="Adriana R."/>
            <person name="Vieira A."/>
            <person name="Brugerolle De Fraissinette N."/>
            <person name="Rezende De Castro R."/>
            <person name="Schneider M.P."/>
            <person name="Vasconcelos V."/>
            <person name="Leao P.N."/>
        </authorList>
    </citation>
    <scope>NUCLEOTIDE SEQUENCE [LARGE SCALE GENOMIC DNA]</scope>
    <source>
        <strain evidence="14 15">LEGE 06123</strain>
    </source>
</reference>
<dbReference type="SMART" id="SM00304">
    <property type="entry name" value="HAMP"/>
    <property type="match status" value="1"/>
</dbReference>
<comment type="subcellular location">
    <subcellularLocation>
        <location evidence="2">Membrane</location>
    </subcellularLocation>
</comment>
<keyword evidence="8" id="KW-0175">Coiled coil</keyword>
<keyword evidence="4" id="KW-0597">Phosphoprotein</keyword>
<dbReference type="Gene3D" id="3.30.565.10">
    <property type="entry name" value="Histidine kinase-like ATPase, C-terminal domain"/>
    <property type="match status" value="1"/>
</dbReference>
<feature type="domain" description="PAS" evidence="11">
    <location>
        <begin position="418"/>
        <end position="480"/>
    </location>
</feature>
<evidence type="ECO:0000256" key="7">
    <source>
        <dbReference type="ARBA" id="ARBA00023012"/>
    </source>
</evidence>
<dbReference type="SMART" id="SM00387">
    <property type="entry name" value="HATPase_c"/>
    <property type="match status" value="1"/>
</dbReference>
<dbReference type="Proteomes" id="UP000651156">
    <property type="component" value="Unassembled WGS sequence"/>
</dbReference>
<dbReference type="NCBIfam" id="TIGR00229">
    <property type="entry name" value="sensory_box"/>
    <property type="match status" value="1"/>
</dbReference>
<dbReference type="CDD" id="cd12914">
    <property type="entry name" value="PDC1_DGC_like"/>
    <property type="match status" value="1"/>
</dbReference>
<feature type="domain" description="PAC" evidence="12">
    <location>
        <begin position="492"/>
        <end position="544"/>
    </location>
</feature>
<name>A0ABR9UPJ5_9CHRO</name>
<dbReference type="PANTHER" id="PTHR43711:SF26">
    <property type="entry name" value="SENSOR HISTIDINE KINASE RCSC"/>
    <property type="match status" value="1"/>
</dbReference>
<dbReference type="InterPro" id="IPR005467">
    <property type="entry name" value="His_kinase_dom"/>
</dbReference>
<evidence type="ECO:0000256" key="2">
    <source>
        <dbReference type="ARBA" id="ARBA00004370"/>
    </source>
</evidence>
<feature type="domain" description="Histidine kinase" evidence="10">
    <location>
        <begin position="561"/>
        <end position="777"/>
    </location>
</feature>
<accession>A0ABR9UPJ5</accession>
<sequence length="784" mass="88282">MLWMLRFSRDLMANLNPHRSFKARFGLAIGVIAFLLSILASLIVGYTASEQIKVNVGQSLAELAYQMTDKLDRGMFERYRDLQIVSTLNIIRNPNSNLLEQRTLLEKLQSTYPKYAWIGLTDNQGVVQASTGNLLEGVSVAQRPWFIGGQQAPYVGDVHEALKLAKLLPSPSHEPLRFVDVAAPVVDLQGNPRGVLGAHLSWTWSQEVKKSLLRSLQSRNTEMFVLREDGSELLGPPGFNAQPQADNLPAEPLPLMSVKEAQRGLNSYRIETWFDGHTYLTGFARSSGYRDYPGLGWLVLVRQRTDVAFAPARQLQHQIFAWNVTLGVLFAILGWVIAEHITKPMLAIAAAADRIRQGNTRLNIPVVQGRDEVANLSKSLNKLVSTLTMQENDLKISNQQLQMKICELQEAEESVRSSEEKFRQLAENIQEVFWISDPDVNEIIYISPAYEQIWGKTCESLYANPNSWLDAVYPEDRKHVFPKDRKTTYGTYNVEFRIVQSNGSVRWLWTRTFPVHNPKGEVYRIVGLTQDITERKQAQETRQELAQEKELSELKSRFIAHTSHEFRTPLTAIKMSAAMLEKFDRKASAKQKNRYFDQIQTGVKRLTQLLDNILIISKAEAGKLEFNPTVLNLVDFCHSLIEELHLGTGDQRQITFISQGYCNQTCLDETLLRYILTNLLSNAIKYSPQGGNVQLNLICDEETAIFRVQDCGIGIPRADQANLFTSFYRCSNTGKLPGTGLGLVIVKDAVDLHGGQITVESEVGVGTTFTVTLPLNYTPTTETS</sequence>
<comment type="caution">
    <text evidence="14">The sequence shown here is derived from an EMBL/GenBank/DDBJ whole genome shotgun (WGS) entry which is preliminary data.</text>
</comment>
<dbReference type="SMART" id="SM00388">
    <property type="entry name" value="HisKA"/>
    <property type="match status" value="1"/>
</dbReference>
<dbReference type="EC" id="2.7.13.3" evidence="3"/>
<evidence type="ECO:0000256" key="9">
    <source>
        <dbReference type="SAM" id="Phobius"/>
    </source>
</evidence>
<dbReference type="InterPro" id="IPR050736">
    <property type="entry name" value="Sensor_HK_Regulatory"/>
</dbReference>
<dbReference type="Pfam" id="PF02518">
    <property type="entry name" value="HATPase_c"/>
    <property type="match status" value="1"/>
</dbReference>
<dbReference type="EMBL" id="JADEWN010000013">
    <property type="protein sequence ID" value="MBE9190201.1"/>
    <property type="molecule type" value="Genomic_DNA"/>
</dbReference>
<dbReference type="Pfam" id="PF08447">
    <property type="entry name" value="PAS_3"/>
    <property type="match status" value="1"/>
</dbReference>